<proteinExistence type="predicted"/>
<sequence>MGFCNAEGGAESGGLSISCMNAMAVSGRSWHAFSRFSISQLHFRVHFRAQSRFPLLLEMPDF</sequence>
<evidence type="ECO:0000313" key="1">
    <source>
        <dbReference type="EMBL" id="AAL51529.1"/>
    </source>
</evidence>
<dbReference type="KEGG" id="bme:BMEI0348"/>
<evidence type="ECO:0000313" key="2">
    <source>
        <dbReference type="Proteomes" id="UP000000419"/>
    </source>
</evidence>
<dbReference type="AlphaFoldDB" id="Q8YIU4"/>
<protein>
    <submittedName>
        <fullName evidence="1">Uncharacterized protein</fullName>
    </submittedName>
</protein>
<dbReference type="EMBL" id="AE008917">
    <property type="protein sequence ID" value="AAL51529.1"/>
    <property type="molecule type" value="Genomic_DNA"/>
</dbReference>
<dbReference type="PIR" id="AF3295">
    <property type="entry name" value="AF3295"/>
</dbReference>
<name>Q8YIU4_BRUME</name>
<accession>Q8YIU4</accession>
<dbReference type="Proteomes" id="UP000000419">
    <property type="component" value="Chromosome I"/>
</dbReference>
<gene>
    <name evidence="1" type="ordered locus">BMEI0348</name>
</gene>
<keyword evidence="2" id="KW-1185">Reference proteome</keyword>
<reference evidence="1 2" key="1">
    <citation type="journal article" date="2002" name="Proc. Natl. Acad. Sci. U.S.A.">
        <title>The genome sequence of the facultative intracellular pathogen Brucella melitensis.</title>
        <authorList>
            <person name="DelVecchio V.G."/>
            <person name="Kapatral V."/>
            <person name="Redkar R.J."/>
            <person name="Patra G."/>
            <person name="Mujer C."/>
            <person name="Los T."/>
            <person name="Ivanova N."/>
            <person name="Anderson I."/>
            <person name="Bhattacharyya A."/>
            <person name="Lykidis A."/>
            <person name="Reznik G."/>
            <person name="Jablonski L."/>
            <person name="Larsen N."/>
            <person name="D'Souza M."/>
            <person name="Bernal A."/>
            <person name="Mazur M."/>
            <person name="Goltsman E."/>
            <person name="Selkov E."/>
            <person name="Elzer P.H."/>
            <person name="Hagius S."/>
            <person name="O'Callaghan D."/>
            <person name="Letesson J.J."/>
            <person name="Haselkorn R."/>
            <person name="Kyrpides N."/>
            <person name="Overbeek R."/>
        </authorList>
    </citation>
    <scope>NUCLEOTIDE SEQUENCE [LARGE SCALE GENOMIC DNA]</scope>
    <source>
        <strain evidence="2">ATCC 23456 / CCUG 17765 / NCTC 10094 / 16M</strain>
    </source>
</reference>
<organism evidence="1 2">
    <name type="scientific">Brucella melitensis biotype 1 (strain ATCC 23456 / CCUG 17765 / NCTC 10094 / 16M)</name>
    <dbReference type="NCBI Taxonomy" id="224914"/>
    <lineage>
        <taxon>Bacteria</taxon>
        <taxon>Pseudomonadati</taxon>
        <taxon>Pseudomonadota</taxon>
        <taxon>Alphaproteobacteria</taxon>
        <taxon>Hyphomicrobiales</taxon>
        <taxon>Brucellaceae</taxon>
        <taxon>Brucella/Ochrobactrum group</taxon>
        <taxon>Brucella</taxon>
    </lineage>
</organism>